<dbReference type="PANTHER" id="PTHR43840:SF13">
    <property type="entry name" value="CATION EFFLUX PROTEIN CYTOPLASMIC DOMAIN-CONTAINING PROTEIN"/>
    <property type="match status" value="1"/>
</dbReference>
<dbReference type="FunFam" id="3.30.70.1350:FF:000001">
    <property type="entry name" value="Metal tolerance protein 11"/>
    <property type="match status" value="1"/>
</dbReference>
<evidence type="ECO:0000259" key="11">
    <source>
        <dbReference type="Pfam" id="PF16916"/>
    </source>
</evidence>
<keyword evidence="13" id="KW-1185">Reference proteome</keyword>
<dbReference type="InterPro" id="IPR027470">
    <property type="entry name" value="Cation_efflux_CTD"/>
</dbReference>
<comment type="similarity">
    <text evidence="2">Belongs to the cation diffusion facilitator (CDF) transporter (TC 2.A.4) family. SLC30A subfamily.</text>
</comment>
<dbReference type="InterPro" id="IPR002524">
    <property type="entry name" value="Cation_efflux"/>
</dbReference>
<evidence type="ECO:0000256" key="2">
    <source>
        <dbReference type="ARBA" id="ARBA00008873"/>
    </source>
</evidence>
<dbReference type="Gene3D" id="1.20.1510.10">
    <property type="entry name" value="Cation efflux protein transmembrane domain"/>
    <property type="match status" value="1"/>
</dbReference>
<dbReference type="EMBL" id="JBAMIC010000019">
    <property type="protein sequence ID" value="KAK7094085.1"/>
    <property type="molecule type" value="Genomic_DNA"/>
</dbReference>
<dbReference type="InterPro" id="IPR027469">
    <property type="entry name" value="Cation_efflux_TMD_sf"/>
</dbReference>
<feature type="transmembrane region" description="Helical" evidence="9">
    <location>
        <begin position="366"/>
        <end position="387"/>
    </location>
</feature>
<feature type="transmembrane region" description="Helical" evidence="9">
    <location>
        <begin position="260"/>
        <end position="281"/>
    </location>
</feature>
<comment type="subcellular location">
    <subcellularLocation>
        <location evidence="1">Endomembrane system</location>
        <topology evidence="1">Multi-pass membrane protein</topology>
    </subcellularLocation>
</comment>
<evidence type="ECO:0000313" key="12">
    <source>
        <dbReference type="EMBL" id="KAK7094085.1"/>
    </source>
</evidence>
<evidence type="ECO:0000256" key="9">
    <source>
        <dbReference type="SAM" id="Phobius"/>
    </source>
</evidence>
<evidence type="ECO:0000256" key="8">
    <source>
        <dbReference type="SAM" id="MobiDB-lite"/>
    </source>
</evidence>
<dbReference type="InterPro" id="IPR036837">
    <property type="entry name" value="Cation_efflux_CTD_sf"/>
</dbReference>
<gene>
    <name evidence="12" type="ORF">V1264_007753</name>
</gene>
<keyword evidence="3" id="KW-0813">Transport</keyword>
<keyword evidence="7 9" id="KW-0472">Membrane</keyword>
<keyword evidence="4 9" id="KW-0812">Transmembrane</keyword>
<keyword evidence="5 9" id="KW-1133">Transmembrane helix</keyword>
<dbReference type="Gene3D" id="3.30.70.1350">
    <property type="entry name" value="Cation efflux protein, cytoplasmic domain"/>
    <property type="match status" value="1"/>
</dbReference>
<feature type="domain" description="Cation efflux protein transmembrane" evidence="10">
    <location>
        <begin position="262"/>
        <end position="463"/>
    </location>
</feature>
<dbReference type="SUPFAM" id="SSF160240">
    <property type="entry name" value="Cation efflux protein cytoplasmic domain-like"/>
    <property type="match status" value="1"/>
</dbReference>
<dbReference type="InterPro" id="IPR058533">
    <property type="entry name" value="Cation_efflux_TM"/>
</dbReference>
<feature type="region of interest" description="Disordered" evidence="8">
    <location>
        <begin position="1"/>
        <end position="54"/>
    </location>
</feature>
<evidence type="ECO:0008006" key="14">
    <source>
        <dbReference type="Google" id="ProtNLM"/>
    </source>
</evidence>
<feature type="transmembrane region" description="Helical" evidence="9">
    <location>
        <begin position="328"/>
        <end position="346"/>
    </location>
</feature>
<dbReference type="InterPro" id="IPR050291">
    <property type="entry name" value="CDF_Transporter"/>
</dbReference>
<dbReference type="PANTHER" id="PTHR43840">
    <property type="entry name" value="MITOCHONDRIAL METAL TRANSPORTER 1-RELATED"/>
    <property type="match status" value="1"/>
</dbReference>
<feature type="domain" description="Cation efflux protein cytoplasmic" evidence="11">
    <location>
        <begin position="481"/>
        <end position="544"/>
    </location>
</feature>
<feature type="transmembrane region" description="Helical" evidence="9">
    <location>
        <begin position="428"/>
        <end position="453"/>
    </location>
</feature>
<evidence type="ECO:0000256" key="5">
    <source>
        <dbReference type="ARBA" id="ARBA00022989"/>
    </source>
</evidence>
<reference evidence="12 13" key="1">
    <citation type="submission" date="2024-02" db="EMBL/GenBank/DDBJ databases">
        <title>Chromosome-scale genome assembly of the rough periwinkle Littorina saxatilis.</title>
        <authorList>
            <person name="De Jode A."/>
            <person name="Faria R."/>
            <person name="Formenti G."/>
            <person name="Sims Y."/>
            <person name="Smith T.P."/>
            <person name="Tracey A."/>
            <person name="Wood J.M.D."/>
            <person name="Zagrodzka Z.B."/>
            <person name="Johannesson K."/>
            <person name="Butlin R.K."/>
            <person name="Leder E.H."/>
        </authorList>
    </citation>
    <scope>NUCLEOTIDE SEQUENCE [LARGE SCALE GENOMIC DNA]</scope>
    <source>
        <strain evidence="12">Snail1</strain>
        <tissue evidence="12">Muscle</tissue>
    </source>
</reference>
<evidence type="ECO:0000256" key="6">
    <source>
        <dbReference type="ARBA" id="ARBA00023065"/>
    </source>
</evidence>
<dbReference type="GO" id="GO:0008324">
    <property type="term" value="F:monoatomic cation transmembrane transporter activity"/>
    <property type="evidence" value="ECO:0007669"/>
    <property type="project" value="InterPro"/>
</dbReference>
<proteinExistence type="inferred from homology"/>
<dbReference type="GO" id="GO:0012505">
    <property type="term" value="C:endomembrane system"/>
    <property type="evidence" value="ECO:0007669"/>
    <property type="project" value="UniProtKB-SubCell"/>
</dbReference>
<organism evidence="12 13">
    <name type="scientific">Littorina saxatilis</name>
    <dbReference type="NCBI Taxonomy" id="31220"/>
    <lineage>
        <taxon>Eukaryota</taxon>
        <taxon>Metazoa</taxon>
        <taxon>Spiralia</taxon>
        <taxon>Lophotrochozoa</taxon>
        <taxon>Mollusca</taxon>
        <taxon>Gastropoda</taxon>
        <taxon>Caenogastropoda</taxon>
        <taxon>Littorinimorpha</taxon>
        <taxon>Littorinoidea</taxon>
        <taxon>Littorinidae</taxon>
        <taxon>Littorina</taxon>
    </lineage>
</organism>
<evidence type="ECO:0000313" key="13">
    <source>
        <dbReference type="Proteomes" id="UP001374579"/>
    </source>
</evidence>
<keyword evidence="6" id="KW-0406">Ion transport</keyword>
<dbReference type="SUPFAM" id="SSF161111">
    <property type="entry name" value="Cation efflux protein transmembrane domain-like"/>
    <property type="match status" value="1"/>
</dbReference>
<dbReference type="Pfam" id="PF01545">
    <property type="entry name" value="Cation_efflux"/>
    <property type="match status" value="1"/>
</dbReference>
<dbReference type="Pfam" id="PF16916">
    <property type="entry name" value="ZT_dimer"/>
    <property type="match status" value="1"/>
</dbReference>
<dbReference type="FunFam" id="1.20.1510.10:FF:000005">
    <property type="entry name" value="Putative Cation diffusion facilitator 1"/>
    <property type="match status" value="1"/>
</dbReference>
<dbReference type="GO" id="GO:0016020">
    <property type="term" value="C:membrane"/>
    <property type="evidence" value="ECO:0007669"/>
    <property type="project" value="InterPro"/>
</dbReference>
<dbReference type="AlphaFoldDB" id="A0AAN9G4X6"/>
<protein>
    <recommendedName>
        <fullName evidence="14">Cation efflux protein cytoplasmic domain-containing protein</fullName>
    </recommendedName>
</protein>
<evidence type="ECO:0000256" key="3">
    <source>
        <dbReference type="ARBA" id="ARBA00022448"/>
    </source>
</evidence>
<feature type="compositionally biased region" description="Polar residues" evidence="8">
    <location>
        <begin position="44"/>
        <end position="54"/>
    </location>
</feature>
<evidence type="ECO:0000256" key="4">
    <source>
        <dbReference type="ARBA" id="ARBA00022692"/>
    </source>
</evidence>
<evidence type="ECO:0000256" key="7">
    <source>
        <dbReference type="ARBA" id="ARBA00023136"/>
    </source>
</evidence>
<evidence type="ECO:0000256" key="1">
    <source>
        <dbReference type="ARBA" id="ARBA00004127"/>
    </source>
</evidence>
<comment type="caution">
    <text evidence="12">The sequence shown here is derived from an EMBL/GenBank/DDBJ whole genome shotgun (WGS) entry which is preliminary data.</text>
</comment>
<accession>A0AAN9G4X6</accession>
<name>A0AAN9G4X6_9CAEN</name>
<dbReference type="NCBIfam" id="TIGR01297">
    <property type="entry name" value="CDF"/>
    <property type="match status" value="1"/>
</dbReference>
<sequence>MSSKDRRAVSPASGDVESEREPLMQRGASPPAERNYRKKGENLKSVTRESPSVVSGESAYVVDWNNDVKGNDAARRAIMPGQHTSSPDFARSFTSDCVKSLNGKVTFAGDDDIGADDDKLVRRLSSGDRPHWLSQEAGSDLRTMTLVVPGPLEKDDSYLIGRASTRGDSPVVRMTRMTEVAPTYSSIVDGDDEQWKIPLDVFTSKKKGRDIRQYKSKRVRSYYKAQDVLITAFEDISLKVNDDLLNTDIIKKQRKVATRWSKVTLAINLMLMIAKLAASIMSGSMSIISSLVDSVVDLLSGVIMWWATRAVRKRDPYAYPQGRTKLEPVSIIILSVVMALASLQLVRESVEKIVLLSNDSSSLPHMEIPTFVIAGSTVVIKFILWIVCRKVNSPIVRALAMDHRNDVMSNSVAIACGYLGSMEFQRKFYIHGFIYVDPCGAILISLYIVFNWWQTGSEQIKMLTGHTARPDFLSKLTWTAMNHHRKIRHIDTVRAFHFGNNFLVELDIVLPEDMSLRVAHDIGESLQQKLENVPEVERAFVHLDYEYSHNPNSEHKVV</sequence>
<evidence type="ECO:0000259" key="10">
    <source>
        <dbReference type="Pfam" id="PF01545"/>
    </source>
</evidence>
<feature type="transmembrane region" description="Helical" evidence="9">
    <location>
        <begin position="287"/>
        <end position="307"/>
    </location>
</feature>
<dbReference type="Proteomes" id="UP001374579">
    <property type="component" value="Unassembled WGS sequence"/>
</dbReference>